<sequence>MPRSQQGSPGPGYLPTCWLLAFALFTALAGPTAAQDAGEGRDLYLEVFVNGQPKNLVARITDLGDGVLSADAEELRNSGILPDSVTTRGELRLGDIPGLGWRLIESEQVIRFIVPEGLLAPKVISAGPAERDPFAAEEDAAPVIDHGYGLVLNYGLNLDSWRTAAGETGQSASGSFDSRLFMPMGTFSHGFVLVDDDAGKLSYRRLDSYWRSAFPGRAVQVQLGDIATRGPGWSRPVRLGGLMVERNFGLRPDLLTLPLPGFEGNAALPSTVEVFTNSIRNYSGDVPAGPFRIDDLPIASGSGMARVVVRDVTGRETQIDMPFLVSDALLRPGMADFALSAGRPRLSFGLEGDGYGDDIYGVATLRYGLSQGLTVTAHAEGGPGLTMGGLGVTSRVAHLGTASLSFAHSRADRGEGWLLDLSTELEFGRTRMSGRILRSGGQFSDIAAVTADADLTSSEFPNRIAQLSISRSLGNARDGSASLFLSDLRQADMTSETSLGITYTRQVLGDASLALTAVAQRGAEDDQLVGLQLHMPLGGRRSASVYAEHRREGWRQSMNISGRSKSGVPGWDWRLQATRNDSLSVLGRAAYENRLGRAEVGASTSNGHRSLGLRLDGAVVVAGGGLFLSRSIDDSFAVVDAGAPGVEVSAENRPVGRTGRSGKILVPDLRAYEPNNLSINPEGLPLDAAVGATRKSVRPAHRAGALVSFGVEASAHEALIALVDADGQPLQVGGKVVLNGLDQELLVGFDGEVFALGLQARNEIVVSYGGGRGCSAQFPYTDEPGILTEIRGVPCL</sequence>
<dbReference type="PANTHER" id="PTHR30451">
    <property type="entry name" value="OUTER MEMBRANE USHER PROTEIN"/>
    <property type="match status" value="1"/>
</dbReference>
<feature type="domain" description="PapC-like C-terminal" evidence="3">
    <location>
        <begin position="719"/>
        <end position="779"/>
    </location>
</feature>
<comment type="subcellular location">
    <subcellularLocation>
        <location evidence="1">Cell outer membrane</location>
        <topology evidence="1">Multi-pass membrane protein</topology>
    </subcellularLocation>
</comment>
<dbReference type="EMBL" id="FZQB01000016">
    <property type="protein sequence ID" value="SNT76138.1"/>
    <property type="molecule type" value="Genomic_DNA"/>
</dbReference>
<keyword evidence="1" id="KW-0472">Membrane</keyword>
<dbReference type="Gene3D" id="2.60.40.3110">
    <property type="match status" value="1"/>
</dbReference>
<dbReference type="GO" id="GO:0009279">
    <property type="term" value="C:cell outer membrane"/>
    <property type="evidence" value="ECO:0007669"/>
    <property type="project" value="UniProtKB-SubCell"/>
</dbReference>
<dbReference type="InterPro" id="IPR042186">
    <property type="entry name" value="FimD_plug_dom"/>
</dbReference>
<reference evidence="4 5" key="1">
    <citation type="submission" date="2017-07" db="EMBL/GenBank/DDBJ databases">
        <authorList>
            <person name="Sun Z.S."/>
            <person name="Albrecht U."/>
            <person name="Echele G."/>
            <person name="Lee C.C."/>
        </authorList>
    </citation>
    <scope>NUCLEOTIDE SEQUENCE [LARGE SCALE GENOMIC DNA]</scope>
    <source>
        <strain evidence="4 5">DSM 14827</strain>
    </source>
</reference>
<dbReference type="Pfam" id="PF00577">
    <property type="entry name" value="Usher"/>
    <property type="match status" value="1"/>
</dbReference>
<accession>A0A239Q1C8</accession>
<comment type="similarity">
    <text evidence="1">Belongs to the fimbrial export usher family.</text>
</comment>
<dbReference type="PANTHER" id="PTHR30451:SF5">
    <property type="entry name" value="SLR0019 PROTEIN"/>
    <property type="match status" value="1"/>
</dbReference>
<dbReference type="Gene3D" id="2.60.40.2610">
    <property type="entry name" value="Outer membrane usher protein FimD, plug domain"/>
    <property type="match status" value="1"/>
</dbReference>
<keyword evidence="5" id="KW-1185">Reference proteome</keyword>
<gene>
    <name evidence="4" type="ORF">SAMN05444959_1163</name>
</gene>
<evidence type="ECO:0000256" key="1">
    <source>
        <dbReference type="RuleBase" id="RU003884"/>
    </source>
</evidence>
<feature type="signal peptide" evidence="2">
    <location>
        <begin position="1"/>
        <end position="29"/>
    </location>
</feature>
<dbReference type="Proteomes" id="UP000198307">
    <property type="component" value="Unassembled WGS sequence"/>
</dbReference>
<dbReference type="Gene3D" id="2.60.40.2070">
    <property type="match status" value="1"/>
</dbReference>
<dbReference type="AlphaFoldDB" id="A0A239Q1C8"/>
<keyword evidence="1" id="KW-0813">Transport</keyword>
<dbReference type="GO" id="GO:0015473">
    <property type="term" value="F:fimbrial usher porin activity"/>
    <property type="evidence" value="ECO:0007669"/>
    <property type="project" value="InterPro"/>
</dbReference>
<dbReference type="GO" id="GO:0009297">
    <property type="term" value="P:pilus assembly"/>
    <property type="evidence" value="ECO:0007669"/>
    <property type="project" value="InterPro"/>
</dbReference>
<proteinExistence type="inferred from homology"/>
<evidence type="ECO:0000256" key="2">
    <source>
        <dbReference type="SAM" id="SignalP"/>
    </source>
</evidence>
<dbReference type="InterPro" id="IPR000015">
    <property type="entry name" value="Fimb_usher"/>
</dbReference>
<keyword evidence="1" id="KW-0812">Transmembrane</keyword>
<dbReference type="InterPro" id="IPR018030">
    <property type="entry name" value="Fimbrial_membr_usher_CS"/>
</dbReference>
<evidence type="ECO:0000313" key="4">
    <source>
        <dbReference type="EMBL" id="SNT76138.1"/>
    </source>
</evidence>
<name>A0A239Q1C8_9RHOB</name>
<dbReference type="InterPro" id="IPR043142">
    <property type="entry name" value="PapC-like_C_sf"/>
</dbReference>
<dbReference type="RefSeq" id="WP_089345471.1">
    <property type="nucleotide sequence ID" value="NZ_CP067130.1"/>
</dbReference>
<protein>
    <submittedName>
        <fullName evidence="4">Outer membrane usher protein</fullName>
    </submittedName>
</protein>
<dbReference type="PROSITE" id="PS01151">
    <property type="entry name" value="FIMBRIAL_USHER"/>
    <property type="match status" value="1"/>
</dbReference>
<feature type="chain" id="PRO_5012760352" evidence="2">
    <location>
        <begin position="30"/>
        <end position="796"/>
    </location>
</feature>
<dbReference type="Pfam" id="PF13953">
    <property type="entry name" value="PapC_C"/>
    <property type="match status" value="1"/>
</dbReference>
<keyword evidence="1" id="KW-1029">Fimbrium biogenesis</keyword>
<organism evidence="4 5">
    <name type="scientific">Paracoccus seriniphilus</name>
    <dbReference type="NCBI Taxonomy" id="184748"/>
    <lineage>
        <taxon>Bacteria</taxon>
        <taxon>Pseudomonadati</taxon>
        <taxon>Pseudomonadota</taxon>
        <taxon>Alphaproteobacteria</taxon>
        <taxon>Rhodobacterales</taxon>
        <taxon>Paracoccaceae</taxon>
        <taxon>Paracoccus</taxon>
    </lineage>
</organism>
<dbReference type="OrthoDB" id="8587at2"/>
<evidence type="ECO:0000313" key="5">
    <source>
        <dbReference type="Proteomes" id="UP000198307"/>
    </source>
</evidence>
<keyword evidence="1" id="KW-0998">Cell outer membrane</keyword>
<evidence type="ECO:0000259" key="3">
    <source>
        <dbReference type="Pfam" id="PF13953"/>
    </source>
</evidence>
<dbReference type="InterPro" id="IPR025949">
    <property type="entry name" value="PapC-like_C"/>
</dbReference>
<keyword evidence="2" id="KW-0732">Signal</keyword>